<feature type="domain" description="Zinc knuckle CX2CX4HX4C" evidence="1">
    <location>
        <begin position="43"/>
        <end position="86"/>
    </location>
</feature>
<keyword evidence="3" id="KW-1185">Reference proteome</keyword>
<dbReference type="Proteomes" id="UP001280121">
    <property type="component" value="Unassembled WGS sequence"/>
</dbReference>
<organism evidence="2 3">
    <name type="scientific">Dipteronia dyeriana</name>
    <dbReference type="NCBI Taxonomy" id="168575"/>
    <lineage>
        <taxon>Eukaryota</taxon>
        <taxon>Viridiplantae</taxon>
        <taxon>Streptophyta</taxon>
        <taxon>Embryophyta</taxon>
        <taxon>Tracheophyta</taxon>
        <taxon>Spermatophyta</taxon>
        <taxon>Magnoliopsida</taxon>
        <taxon>eudicotyledons</taxon>
        <taxon>Gunneridae</taxon>
        <taxon>Pentapetalae</taxon>
        <taxon>rosids</taxon>
        <taxon>malvids</taxon>
        <taxon>Sapindales</taxon>
        <taxon>Sapindaceae</taxon>
        <taxon>Hippocastanoideae</taxon>
        <taxon>Acereae</taxon>
        <taxon>Dipteronia</taxon>
    </lineage>
</organism>
<proteinExistence type="predicted"/>
<evidence type="ECO:0000259" key="1">
    <source>
        <dbReference type="Pfam" id="PF14392"/>
    </source>
</evidence>
<reference evidence="2" key="1">
    <citation type="journal article" date="2023" name="Plant J.">
        <title>Genome sequences and population genomics provide insights into the demographic history, inbreeding, and mutation load of two 'living fossil' tree species of Dipteronia.</title>
        <authorList>
            <person name="Feng Y."/>
            <person name="Comes H.P."/>
            <person name="Chen J."/>
            <person name="Zhu S."/>
            <person name="Lu R."/>
            <person name="Zhang X."/>
            <person name="Li P."/>
            <person name="Qiu J."/>
            <person name="Olsen K.M."/>
            <person name="Qiu Y."/>
        </authorList>
    </citation>
    <scope>NUCLEOTIDE SEQUENCE</scope>
    <source>
        <strain evidence="2">KIB01</strain>
    </source>
</reference>
<evidence type="ECO:0000313" key="3">
    <source>
        <dbReference type="Proteomes" id="UP001280121"/>
    </source>
</evidence>
<dbReference type="Pfam" id="PF14392">
    <property type="entry name" value="zf-CCHC_4"/>
    <property type="match status" value="1"/>
</dbReference>
<comment type="caution">
    <text evidence="2">The sequence shown here is derived from an EMBL/GenBank/DDBJ whole genome shotgun (WGS) entry which is preliminary data.</text>
</comment>
<dbReference type="AlphaFoldDB" id="A0AAD9WSZ0"/>
<protein>
    <recommendedName>
        <fullName evidence="1">Zinc knuckle CX2CX4HX4C domain-containing protein</fullName>
    </recommendedName>
</protein>
<evidence type="ECO:0000313" key="2">
    <source>
        <dbReference type="EMBL" id="KAK2642674.1"/>
    </source>
</evidence>
<sequence length="136" mass="15703">MTAKIGRFLGNMIGEVKKIDIGKFGDYVGKYIRVRVMINVLVPLRRILRVDVIGDGKETAMLLRYERLPELYFECGRWGHVVRKCLEGDEYDVNTNYDSLNRVWLRASSPSKSGQFRSRRDNIEEEGQIMTLGMLA</sequence>
<dbReference type="InterPro" id="IPR025836">
    <property type="entry name" value="Zn_knuckle_CX2CX4HX4C"/>
</dbReference>
<dbReference type="EMBL" id="JANJYI010000007">
    <property type="protein sequence ID" value="KAK2642674.1"/>
    <property type="molecule type" value="Genomic_DNA"/>
</dbReference>
<name>A0AAD9WSZ0_9ROSI</name>
<gene>
    <name evidence="2" type="ORF">Ddye_024437</name>
</gene>
<accession>A0AAD9WSZ0</accession>